<evidence type="ECO:0000256" key="3">
    <source>
        <dbReference type="SAM" id="MobiDB-lite"/>
    </source>
</evidence>
<dbReference type="Pfam" id="PF21773">
    <property type="entry name" value="ODAD1_CC"/>
    <property type="match status" value="1"/>
</dbReference>
<name>A0ABD3RIV2_9STRA</name>
<feature type="compositionally biased region" description="Acidic residues" evidence="3">
    <location>
        <begin position="485"/>
        <end position="503"/>
    </location>
</feature>
<accession>A0ABD3RIV2</accession>
<organism evidence="5 6">
    <name type="scientific">Cyclostephanos tholiformis</name>
    <dbReference type="NCBI Taxonomy" id="382380"/>
    <lineage>
        <taxon>Eukaryota</taxon>
        <taxon>Sar</taxon>
        <taxon>Stramenopiles</taxon>
        <taxon>Ochrophyta</taxon>
        <taxon>Bacillariophyta</taxon>
        <taxon>Coscinodiscophyceae</taxon>
        <taxon>Thalassiosirophycidae</taxon>
        <taxon>Stephanodiscales</taxon>
        <taxon>Stephanodiscaceae</taxon>
        <taxon>Cyclostephanos</taxon>
    </lineage>
</organism>
<feature type="coiled-coil region" evidence="2">
    <location>
        <begin position="306"/>
        <end position="358"/>
    </location>
</feature>
<keyword evidence="6" id="KW-1185">Reference proteome</keyword>
<sequence length="547" mass="62380">MEHHDRNRTKKSIDELQARGDHFTRLLIKEKQRTATLQAKLDEVNEKIANLRDSNKQKATSLLNNNITTPNNACAMIAEENQKKIVKKLESRRGTALLRRSEVENENDAIKGKIDKLRWKVYNDSKSKECMEKELVDVDDDVNKILKRAAAVAAERERLIERRNQVLQQDSEKQAVFEKEYNELCLYIADQAKSIEESIVKAADSVTAQLSIVGGGQGLNLTSVSDSVDDIKHLEDRVVALDIEYELTQNNLRENQLKIHHFEEKFKELREVSGLSSTEDIINSFVKSEDECFSVFNYIQAVNHECDKTIEQTAQLKEDINKYRQRQMEEESARSATMNTFKESLQEVELERKKLCETAIEGRRTIEIIAHRVTALYFKLKCNELKGDEPASKDRSLQLENDRKLTTIGGGEVSQRNILNLMELIETRSIQIVEEFQNQMDASKRSSRRSSSIMSPKMFAQAISNVQYKNTPNTPDEESAKSEADQESSDDDDGDDDDDDDDEGFGRPMSVNDIRREAAVSMRPSTSSDQHTALVMQPQTVLAHDDA</sequence>
<evidence type="ECO:0000256" key="2">
    <source>
        <dbReference type="SAM" id="Coils"/>
    </source>
</evidence>
<dbReference type="PANTHER" id="PTHR21694">
    <property type="entry name" value="COILED-COIL DOMAIN-CONTAINING PROTEIN 63"/>
    <property type="match status" value="1"/>
</dbReference>
<comment type="caution">
    <text evidence="5">The sequence shown here is derived from an EMBL/GenBank/DDBJ whole genome shotgun (WGS) entry which is preliminary data.</text>
</comment>
<proteinExistence type="predicted"/>
<dbReference type="Proteomes" id="UP001530377">
    <property type="component" value="Unassembled WGS sequence"/>
</dbReference>
<feature type="region of interest" description="Disordered" evidence="3">
    <location>
        <begin position="468"/>
        <end position="547"/>
    </location>
</feature>
<evidence type="ECO:0000256" key="1">
    <source>
        <dbReference type="ARBA" id="ARBA00023054"/>
    </source>
</evidence>
<evidence type="ECO:0000259" key="4">
    <source>
        <dbReference type="Pfam" id="PF21773"/>
    </source>
</evidence>
<protein>
    <recommendedName>
        <fullName evidence="4">ODAD1 central coiled coil region domain-containing protein</fullName>
    </recommendedName>
</protein>
<reference evidence="5 6" key="1">
    <citation type="submission" date="2024-10" db="EMBL/GenBank/DDBJ databases">
        <title>Updated reference genomes for cyclostephanoid diatoms.</title>
        <authorList>
            <person name="Roberts W.R."/>
            <person name="Alverson A.J."/>
        </authorList>
    </citation>
    <scope>NUCLEOTIDE SEQUENCE [LARGE SCALE GENOMIC DNA]</scope>
    <source>
        <strain evidence="5 6">AJA228-03</strain>
    </source>
</reference>
<dbReference type="PANTHER" id="PTHR21694:SF18">
    <property type="entry name" value="COILED-COIL DOMAIN-CONTAINING PROTEIN 63"/>
    <property type="match status" value="1"/>
</dbReference>
<keyword evidence="1 2" id="KW-0175">Coiled coil</keyword>
<dbReference type="InterPro" id="IPR051876">
    <property type="entry name" value="ODA-DC/CCD"/>
</dbReference>
<evidence type="ECO:0000313" key="6">
    <source>
        <dbReference type="Proteomes" id="UP001530377"/>
    </source>
</evidence>
<gene>
    <name evidence="5" type="ORF">ACHAXA_009467</name>
</gene>
<evidence type="ECO:0000313" key="5">
    <source>
        <dbReference type="EMBL" id="KAL3807405.1"/>
    </source>
</evidence>
<dbReference type="InterPro" id="IPR049258">
    <property type="entry name" value="ODAD1_CC"/>
</dbReference>
<feature type="domain" description="ODAD1 central coiled coil region" evidence="4">
    <location>
        <begin position="253"/>
        <end position="385"/>
    </location>
</feature>
<dbReference type="AlphaFoldDB" id="A0ABD3RIV2"/>
<dbReference type="EMBL" id="JALLPB020000631">
    <property type="protein sequence ID" value="KAL3807405.1"/>
    <property type="molecule type" value="Genomic_DNA"/>
</dbReference>
<feature type="coiled-coil region" evidence="2">
    <location>
        <begin position="27"/>
        <end position="61"/>
    </location>
</feature>